<keyword evidence="2" id="KW-1185">Reference proteome</keyword>
<dbReference type="AlphaFoldDB" id="A0A0L0DKN8"/>
<dbReference type="RefSeq" id="XP_013755109.1">
    <property type="nucleotide sequence ID" value="XM_013899655.1"/>
</dbReference>
<dbReference type="GO" id="GO:0004140">
    <property type="term" value="F:dephospho-CoA kinase activity"/>
    <property type="evidence" value="ECO:0007669"/>
    <property type="project" value="TreeGrafter"/>
</dbReference>
<evidence type="ECO:0000313" key="2">
    <source>
        <dbReference type="Proteomes" id="UP000054408"/>
    </source>
</evidence>
<name>A0A0L0DKN8_THETB</name>
<dbReference type="OrthoDB" id="330671at2759"/>
<reference evidence="1 2" key="1">
    <citation type="submission" date="2010-05" db="EMBL/GenBank/DDBJ databases">
        <title>The Genome Sequence of Thecamonas trahens ATCC 50062.</title>
        <authorList>
            <consortium name="The Broad Institute Genome Sequencing Platform"/>
            <person name="Russ C."/>
            <person name="Cuomo C."/>
            <person name="Shea T."/>
            <person name="Young S.K."/>
            <person name="Zeng Q."/>
            <person name="Koehrsen M."/>
            <person name="Haas B."/>
            <person name="Borodovsky M."/>
            <person name="Guigo R."/>
            <person name="Alvarado L."/>
            <person name="Berlin A."/>
            <person name="Bochicchio J."/>
            <person name="Borenstein D."/>
            <person name="Chapman S."/>
            <person name="Chen Z."/>
            <person name="Freedman E."/>
            <person name="Gellesch M."/>
            <person name="Goldberg J."/>
            <person name="Griggs A."/>
            <person name="Gujja S."/>
            <person name="Heilman E."/>
            <person name="Heiman D."/>
            <person name="Hepburn T."/>
            <person name="Howarth C."/>
            <person name="Jen D."/>
            <person name="Larson L."/>
            <person name="Mehta T."/>
            <person name="Park D."/>
            <person name="Pearson M."/>
            <person name="Roberts A."/>
            <person name="Saif S."/>
            <person name="Shenoy N."/>
            <person name="Sisk P."/>
            <person name="Stolte C."/>
            <person name="Sykes S."/>
            <person name="Thomson T."/>
            <person name="Walk T."/>
            <person name="White J."/>
            <person name="Yandava C."/>
            <person name="Burger G."/>
            <person name="Gray M.W."/>
            <person name="Holland P.W.H."/>
            <person name="King N."/>
            <person name="Lang F.B.F."/>
            <person name="Roger A.J."/>
            <person name="Ruiz-Trillo I."/>
            <person name="Lander E."/>
            <person name="Nusbaum C."/>
        </authorList>
    </citation>
    <scope>NUCLEOTIDE SEQUENCE [LARGE SCALE GENOMIC DNA]</scope>
    <source>
        <strain evidence="1 2">ATCC 50062</strain>
    </source>
</reference>
<dbReference type="eggNOG" id="KOG3351">
    <property type="taxonomic scope" value="Eukaryota"/>
</dbReference>
<dbReference type="PANTHER" id="PTHR10695">
    <property type="entry name" value="DEPHOSPHO-COA KINASE-RELATED"/>
    <property type="match status" value="1"/>
</dbReference>
<dbReference type="Gene3D" id="3.40.50.620">
    <property type="entry name" value="HUPs"/>
    <property type="match status" value="1"/>
</dbReference>
<accession>A0A0L0DKN8</accession>
<dbReference type="GO" id="GO:0015937">
    <property type="term" value="P:coenzyme A biosynthetic process"/>
    <property type="evidence" value="ECO:0007669"/>
    <property type="project" value="TreeGrafter"/>
</dbReference>
<proteinExistence type="predicted"/>
<evidence type="ECO:0000313" key="1">
    <source>
        <dbReference type="EMBL" id="KNC52800.1"/>
    </source>
</evidence>
<dbReference type="PANTHER" id="PTHR10695:SF46">
    <property type="entry name" value="BIFUNCTIONAL COENZYME A SYNTHASE-RELATED"/>
    <property type="match status" value="1"/>
</dbReference>
<dbReference type="GeneID" id="25567325"/>
<sequence length="268" mass="27481">MAMASHKTTVSTRVRCGTDAEEVVAEVCSALAASDSVDGVVAGAAEAWLARRRSVGGASSMAEDEEAWDGDDELRGALAVVAVCVVADGKDGASVAALVASDGGVVGWVSRVYSAMAAVAGHGLDVVVQALLTGAVMATCGVLKIGVSDDAMVAEKKHAELIEPVDVRIAATRTACLRIHPGLEYSVFPIHDMWGPTRDDPELDAMVVSAETVAGGYAIRKARNERGLTPEIDVVVVDLVQPADAGGNDVSTKVSSSALRAAEAVRQA</sequence>
<gene>
    <name evidence="1" type="ORF">AMSG_08690</name>
</gene>
<dbReference type="Proteomes" id="UP000054408">
    <property type="component" value="Unassembled WGS sequence"/>
</dbReference>
<dbReference type="InterPro" id="IPR014729">
    <property type="entry name" value="Rossmann-like_a/b/a_fold"/>
</dbReference>
<organism evidence="1 2">
    <name type="scientific">Thecamonas trahens ATCC 50062</name>
    <dbReference type="NCBI Taxonomy" id="461836"/>
    <lineage>
        <taxon>Eukaryota</taxon>
        <taxon>Apusozoa</taxon>
        <taxon>Apusomonadida</taxon>
        <taxon>Apusomonadidae</taxon>
        <taxon>Thecamonas</taxon>
    </lineage>
</organism>
<dbReference type="EMBL" id="GL349475">
    <property type="protein sequence ID" value="KNC52800.1"/>
    <property type="molecule type" value="Genomic_DNA"/>
</dbReference>
<protein>
    <submittedName>
        <fullName evidence="1">Bifunctional coenzyme A synthase</fullName>
    </submittedName>
</protein>